<organism evidence="1 2">
    <name type="scientific">Rugosimonospora africana</name>
    <dbReference type="NCBI Taxonomy" id="556532"/>
    <lineage>
        <taxon>Bacteria</taxon>
        <taxon>Bacillati</taxon>
        <taxon>Actinomycetota</taxon>
        <taxon>Actinomycetes</taxon>
        <taxon>Micromonosporales</taxon>
        <taxon>Micromonosporaceae</taxon>
        <taxon>Rugosimonospora</taxon>
    </lineage>
</organism>
<gene>
    <name evidence="1" type="ORF">Raf01_48090</name>
</gene>
<comment type="caution">
    <text evidence="1">The sequence shown here is derived from an EMBL/GenBank/DDBJ whole genome shotgun (WGS) entry which is preliminary data.</text>
</comment>
<reference evidence="1" key="1">
    <citation type="submission" date="2021-01" db="EMBL/GenBank/DDBJ databases">
        <title>Whole genome shotgun sequence of Rugosimonospora africana NBRC 104875.</title>
        <authorList>
            <person name="Komaki H."/>
            <person name="Tamura T."/>
        </authorList>
    </citation>
    <scope>NUCLEOTIDE SEQUENCE</scope>
    <source>
        <strain evidence="1">NBRC 104875</strain>
    </source>
</reference>
<evidence type="ECO:0000313" key="1">
    <source>
        <dbReference type="EMBL" id="GIH16637.1"/>
    </source>
</evidence>
<sequence length="56" mass="5443">MLALSVSYVSAISDPVNPSTGGYVASGPDCAAVAGHVVTADPPGYERPQAAGEAAP</sequence>
<proteinExistence type="predicted"/>
<keyword evidence="2" id="KW-1185">Reference proteome</keyword>
<protein>
    <submittedName>
        <fullName evidence="1">Uncharacterized protein</fullName>
    </submittedName>
</protein>
<dbReference type="AlphaFoldDB" id="A0A8J3QV22"/>
<evidence type="ECO:0000313" key="2">
    <source>
        <dbReference type="Proteomes" id="UP000642748"/>
    </source>
</evidence>
<dbReference type="EMBL" id="BONZ01000045">
    <property type="protein sequence ID" value="GIH16637.1"/>
    <property type="molecule type" value="Genomic_DNA"/>
</dbReference>
<name>A0A8J3QV22_9ACTN</name>
<dbReference type="Proteomes" id="UP000642748">
    <property type="component" value="Unassembled WGS sequence"/>
</dbReference>
<accession>A0A8J3QV22</accession>